<dbReference type="PROSITE" id="PS51257">
    <property type="entry name" value="PROKAR_LIPOPROTEIN"/>
    <property type="match status" value="1"/>
</dbReference>
<dbReference type="AlphaFoldDB" id="A0AAW9ABK2"/>
<dbReference type="RefSeq" id="WP_283734198.1">
    <property type="nucleotide sequence ID" value="NZ_CP125968.1"/>
</dbReference>
<evidence type="ECO:0000313" key="2">
    <source>
        <dbReference type="Proteomes" id="UP001271648"/>
    </source>
</evidence>
<comment type="caution">
    <text evidence="1">The sequence shown here is derived from an EMBL/GenBank/DDBJ whole genome shotgun (WGS) entry which is preliminary data.</text>
</comment>
<name>A0AAW9ABK2_9BACL</name>
<gene>
    <name evidence="1" type="ORF">QTL97_16700</name>
</gene>
<protein>
    <submittedName>
        <fullName evidence="1">Uncharacterized protein</fullName>
    </submittedName>
</protein>
<sequence length="97" mass="11375">MKRTHSLLMIFVLLLLSSCGYVPSTYSASMLVVTEKGNTSDKEYWIKAYDPNNQTKEEAFKLFVDSEILWENLQVDEEYVSKYEKKGNQPWRLTEIN</sequence>
<reference evidence="1 2" key="1">
    <citation type="submission" date="2023-06" db="EMBL/GenBank/DDBJ databases">
        <title>Sporosarcina sp. nov., isolated from Korean traditional fermented seafood 'Jeotgal'.</title>
        <authorList>
            <person name="Yang A.I."/>
            <person name="Shin N.-R."/>
        </authorList>
    </citation>
    <scope>NUCLEOTIDE SEQUENCE [LARGE SCALE GENOMIC DNA]</scope>
    <source>
        <strain evidence="1 2">KCTC43456</strain>
    </source>
</reference>
<accession>A0AAW9ABK2</accession>
<dbReference type="Proteomes" id="UP001271648">
    <property type="component" value="Unassembled WGS sequence"/>
</dbReference>
<keyword evidence="2" id="KW-1185">Reference proteome</keyword>
<dbReference type="EMBL" id="JAUBDJ010000014">
    <property type="protein sequence ID" value="MDW0118567.1"/>
    <property type="molecule type" value="Genomic_DNA"/>
</dbReference>
<proteinExistence type="predicted"/>
<evidence type="ECO:0000313" key="1">
    <source>
        <dbReference type="EMBL" id="MDW0118567.1"/>
    </source>
</evidence>
<organism evidence="1 2">
    <name type="scientific">Sporosarcina thermotolerans</name>
    <dbReference type="NCBI Taxonomy" id="633404"/>
    <lineage>
        <taxon>Bacteria</taxon>
        <taxon>Bacillati</taxon>
        <taxon>Bacillota</taxon>
        <taxon>Bacilli</taxon>
        <taxon>Bacillales</taxon>
        <taxon>Caryophanaceae</taxon>
        <taxon>Sporosarcina</taxon>
    </lineage>
</organism>